<dbReference type="RefSeq" id="WP_176533382.1">
    <property type="nucleotide sequence ID" value="NZ_CP088022.1"/>
</dbReference>
<dbReference type="AlphaFoldDB" id="A0A973WRY3"/>
<proteinExistence type="predicted"/>
<gene>
    <name evidence="1" type="ORF">HU230_30565</name>
</gene>
<dbReference type="EMBL" id="JABWSX010000001">
    <property type="protein sequence ID" value="NVL10059.1"/>
    <property type="molecule type" value="Genomic_DNA"/>
</dbReference>
<reference evidence="1" key="1">
    <citation type="submission" date="2020-06" db="EMBL/GenBank/DDBJ databases">
        <title>Whole Genome Sequence of Bradyrhizobium sp. Strain 66S1MB.</title>
        <authorList>
            <person name="Bromfield E."/>
            <person name="Cloutier S."/>
        </authorList>
    </citation>
    <scope>NUCLEOTIDE SEQUENCE</scope>
    <source>
        <strain evidence="1">66S1MB</strain>
    </source>
</reference>
<name>A0A973WRY3_9BRAD</name>
<evidence type="ECO:0000313" key="1">
    <source>
        <dbReference type="EMBL" id="NVL10059.1"/>
    </source>
</evidence>
<accession>A0A973WRY3</accession>
<sequence length="99" mass="10942">MNKDLTLAELRSRLDRLGAGAVLRISDHDYERLFGINEVAAAKAAQFARKHHCVSVPGDGSVYFRKSNPDAYRSVELGAGRAPNVTLNPKSVQRTFSRE</sequence>
<organism evidence="1">
    <name type="scientific">Bradyrhizobium quebecense</name>
    <dbReference type="NCBI Taxonomy" id="2748629"/>
    <lineage>
        <taxon>Bacteria</taxon>
        <taxon>Pseudomonadati</taxon>
        <taxon>Pseudomonadota</taxon>
        <taxon>Alphaproteobacteria</taxon>
        <taxon>Hyphomicrobiales</taxon>
        <taxon>Nitrobacteraceae</taxon>
        <taxon>Bradyrhizobium</taxon>
    </lineage>
</organism>
<protein>
    <submittedName>
        <fullName evidence="1">Uncharacterized protein</fullName>
    </submittedName>
</protein>
<comment type="caution">
    <text evidence="1">The sequence shown here is derived from an EMBL/GenBank/DDBJ whole genome shotgun (WGS) entry which is preliminary data.</text>
</comment>